<feature type="compositionally biased region" description="Acidic residues" evidence="1">
    <location>
        <begin position="203"/>
        <end position="213"/>
    </location>
</feature>
<evidence type="ECO:0000313" key="2">
    <source>
        <dbReference type="EMBL" id="TBU55959.1"/>
    </source>
</evidence>
<dbReference type="AlphaFoldDB" id="A0A4Q9PNS9"/>
<proteinExistence type="predicted"/>
<name>A0A4Q9PNS9_9APHY</name>
<dbReference type="Proteomes" id="UP000292082">
    <property type="component" value="Unassembled WGS sequence"/>
</dbReference>
<evidence type="ECO:0000256" key="1">
    <source>
        <dbReference type="SAM" id="MobiDB-lite"/>
    </source>
</evidence>
<keyword evidence="3" id="KW-1185">Reference proteome</keyword>
<accession>A0A4Q9PNS9</accession>
<gene>
    <name evidence="2" type="ORF">BD310DRAFT_932591</name>
</gene>
<protein>
    <submittedName>
        <fullName evidence="2">Uncharacterized protein</fullName>
    </submittedName>
</protein>
<evidence type="ECO:0000313" key="3">
    <source>
        <dbReference type="Proteomes" id="UP000292082"/>
    </source>
</evidence>
<organism evidence="2 3">
    <name type="scientific">Dichomitus squalens</name>
    <dbReference type="NCBI Taxonomy" id="114155"/>
    <lineage>
        <taxon>Eukaryota</taxon>
        <taxon>Fungi</taxon>
        <taxon>Dikarya</taxon>
        <taxon>Basidiomycota</taxon>
        <taxon>Agaricomycotina</taxon>
        <taxon>Agaricomycetes</taxon>
        <taxon>Polyporales</taxon>
        <taxon>Polyporaceae</taxon>
        <taxon>Dichomitus</taxon>
    </lineage>
</organism>
<sequence>MLAGPMSPVSPLTTSMPAAGQVLLWIYTNPARRVHDSAFYKWHEAERMPALLDIPESLFLSCTRWIAADRKTPTYLSLYDLALRSTVHDPEYIALNEKHALETRQAEFVESRVYEPVDVLCPSPTWTTDSITTDEYAPSRYITVVEADLAMFAESEFCRWYDEEHILLLSRVPGWVRSRRFVLQEVLGVEATDPDQELSGGETEMDSDGGSEGEQERRPEWTQGMRILPDRPPKFLAIHEWTSLDVFETKQYRHATTTPWRTEVLKADRVLRYHIRAFRAS</sequence>
<feature type="region of interest" description="Disordered" evidence="1">
    <location>
        <begin position="192"/>
        <end position="223"/>
    </location>
</feature>
<reference evidence="2 3" key="1">
    <citation type="submission" date="2019-01" db="EMBL/GenBank/DDBJ databases">
        <title>Draft genome sequences of three monokaryotic isolates of the white-rot basidiomycete fungus Dichomitus squalens.</title>
        <authorList>
            <consortium name="DOE Joint Genome Institute"/>
            <person name="Lopez S.C."/>
            <person name="Andreopoulos B."/>
            <person name="Pangilinan J."/>
            <person name="Lipzen A."/>
            <person name="Riley R."/>
            <person name="Ahrendt S."/>
            <person name="Ng V."/>
            <person name="Barry K."/>
            <person name="Daum C."/>
            <person name="Grigoriev I.V."/>
            <person name="Hilden K.S."/>
            <person name="Makela M.R."/>
            <person name="de Vries R.P."/>
        </authorList>
    </citation>
    <scope>NUCLEOTIDE SEQUENCE [LARGE SCALE GENOMIC DNA]</scope>
    <source>
        <strain evidence="2 3">CBS 464.89</strain>
    </source>
</reference>
<dbReference type="EMBL" id="ML145160">
    <property type="protein sequence ID" value="TBU55959.1"/>
    <property type="molecule type" value="Genomic_DNA"/>
</dbReference>